<organism evidence="1 2">
    <name type="scientific">Castellaniella defragrans (strain DSM 12143 / CCUG 39792 / 65Phen)</name>
    <name type="common">Alcaligenes defragrans</name>
    <dbReference type="NCBI Taxonomy" id="1437824"/>
    <lineage>
        <taxon>Bacteria</taxon>
        <taxon>Pseudomonadati</taxon>
        <taxon>Pseudomonadota</taxon>
        <taxon>Betaproteobacteria</taxon>
        <taxon>Burkholderiales</taxon>
        <taxon>Alcaligenaceae</taxon>
        <taxon>Castellaniella</taxon>
    </lineage>
</organism>
<name>W8X1W6_CASD6</name>
<sequence>MAGPASLPEHILRTLDGIKTLPADFFEVSSAAPATAP</sequence>
<protein>
    <submittedName>
        <fullName evidence="1">Uncharacterized protein</fullName>
    </submittedName>
</protein>
<proteinExistence type="predicted"/>
<dbReference type="KEGG" id="cdn:BN940_17531"/>
<evidence type="ECO:0000313" key="1">
    <source>
        <dbReference type="EMBL" id="CDM25939.1"/>
    </source>
</evidence>
<dbReference type="EMBL" id="HG916765">
    <property type="protein sequence ID" value="CDM25939.1"/>
    <property type="molecule type" value="Genomic_DNA"/>
</dbReference>
<dbReference type="Proteomes" id="UP000019805">
    <property type="component" value="Chromosome"/>
</dbReference>
<dbReference type="HOGENOM" id="CLU_3341845_0_0_4"/>
<keyword evidence="2" id="KW-1185">Reference proteome</keyword>
<dbReference type="AlphaFoldDB" id="W8X1W6"/>
<reference evidence="1 2" key="1">
    <citation type="journal article" date="2014" name="BMC Microbiol.">
        <title>The oxygen-independent metabolism of cyclic monoterpenes in Castellaniella defragrans 65Phen.</title>
        <authorList>
            <person name="Petasch J."/>
            <person name="Disch E.M."/>
            <person name="Markert S."/>
            <person name="Becher D."/>
            <person name="Schweder T."/>
            <person name="Huttel B."/>
            <person name="Reinhardt R."/>
            <person name="Harder J."/>
        </authorList>
    </citation>
    <scope>NUCLEOTIDE SEQUENCE [LARGE SCALE GENOMIC DNA]</scope>
    <source>
        <strain evidence="1">65Phen</strain>
    </source>
</reference>
<gene>
    <name evidence="1" type="ORF">BN940_17531</name>
</gene>
<evidence type="ECO:0000313" key="2">
    <source>
        <dbReference type="Proteomes" id="UP000019805"/>
    </source>
</evidence>
<accession>W8X1W6</accession>